<organism evidence="1 2">
    <name type="scientific">Nitzschia inconspicua</name>
    <dbReference type="NCBI Taxonomy" id="303405"/>
    <lineage>
        <taxon>Eukaryota</taxon>
        <taxon>Sar</taxon>
        <taxon>Stramenopiles</taxon>
        <taxon>Ochrophyta</taxon>
        <taxon>Bacillariophyta</taxon>
        <taxon>Bacillariophyceae</taxon>
        <taxon>Bacillariophycidae</taxon>
        <taxon>Bacillariales</taxon>
        <taxon>Bacillariaceae</taxon>
        <taxon>Nitzschia</taxon>
    </lineage>
</organism>
<name>A0A9K3Q6C9_9STRA</name>
<gene>
    <name evidence="1" type="ORF">IV203_027765</name>
</gene>
<dbReference type="Proteomes" id="UP000693970">
    <property type="component" value="Unassembled WGS sequence"/>
</dbReference>
<comment type="caution">
    <text evidence="1">The sequence shown here is derived from an EMBL/GenBank/DDBJ whole genome shotgun (WGS) entry which is preliminary data.</text>
</comment>
<reference evidence="1" key="1">
    <citation type="journal article" date="2021" name="Sci. Rep.">
        <title>Diploid genomic architecture of Nitzschia inconspicua, an elite biomass production diatom.</title>
        <authorList>
            <person name="Oliver A."/>
            <person name="Podell S."/>
            <person name="Pinowska A."/>
            <person name="Traller J.C."/>
            <person name="Smith S.R."/>
            <person name="McClure R."/>
            <person name="Beliaev A."/>
            <person name="Bohutskyi P."/>
            <person name="Hill E.A."/>
            <person name="Rabines A."/>
            <person name="Zheng H."/>
            <person name="Allen L.Z."/>
            <person name="Kuo A."/>
            <person name="Grigoriev I.V."/>
            <person name="Allen A.E."/>
            <person name="Hazlebeck D."/>
            <person name="Allen E.E."/>
        </authorList>
    </citation>
    <scope>NUCLEOTIDE SEQUENCE</scope>
    <source>
        <strain evidence="1">Hildebrandi</strain>
    </source>
</reference>
<dbReference type="AlphaFoldDB" id="A0A9K3Q6C9"/>
<evidence type="ECO:0000313" key="1">
    <source>
        <dbReference type="EMBL" id="KAG7370019.1"/>
    </source>
</evidence>
<keyword evidence="2" id="KW-1185">Reference proteome</keyword>
<sequence length="488" mass="55572">MLVAKGSPTLVFGTSTQALMMASLVLLSLTIFWNSIQVSTRIAMSVDQAVLQLPASSKTWSTRNTVPTRQSTSSFLTLEQVEALIRPGDSWNNNQMRSAILGQGRFCVQWDRVVDDWSTHNTGWDVVEESDEGICFADSSITAASTSSSTRRLEFLQRLYTVQFGGKSCAKVYSRHQWNVGFGYEINNIIKGFTYGLRHQRPFVFGRGTYAQPWRYAAMEDGSKSVCPAMDFSCYFLPFFNCPWVQGNASEGIQRYVPVSDERMWMTEYAMRPKQWVRKRVYDYLRRQGFLRLSTPCVVMHVRRSDAVLEGNGHARQYFAIEDYLTRLVEHASNSSSSSIGQPSNYDLNKVRSIFLLTDDQNAIEEAQLFHPQYQWNFLNRTRHRGTTGGYQNHVPSGDPVQEMVAMLASLRLAQQCDVIVRGTSTFGDLLSIFMRMRAQSDNSPFWDLSVEERGAKVRGWENFNNTKTLAKRLEEKKRQLGSGSYKG</sequence>
<dbReference type="PANTHER" id="PTHR13132:SF29">
    <property type="entry name" value="ALPHA-(1,6)-FUCOSYLTRANSFERASE"/>
    <property type="match status" value="1"/>
</dbReference>
<proteinExistence type="predicted"/>
<accession>A0A9K3Q6C9</accession>
<dbReference type="GO" id="GO:0006487">
    <property type="term" value="P:protein N-linked glycosylation"/>
    <property type="evidence" value="ECO:0007669"/>
    <property type="project" value="TreeGrafter"/>
</dbReference>
<reference evidence="1" key="2">
    <citation type="submission" date="2021-04" db="EMBL/GenBank/DDBJ databases">
        <authorList>
            <person name="Podell S."/>
        </authorList>
    </citation>
    <scope>NUCLEOTIDE SEQUENCE</scope>
    <source>
        <strain evidence="1">Hildebrandi</strain>
    </source>
</reference>
<evidence type="ECO:0000313" key="2">
    <source>
        <dbReference type="Proteomes" id="UP000693970"/>
    </source>
</evidence>
<dbReference type="OrthoDB" id="45698at2759"/>
<dbReference type="GO" id="GO:0046921">
    <property type="term" value="F:alpha-(1-&gt;6)-fucosyltransferase activity"/>
    <property type="evidence" value="ECO:0007669"/>
    <property type="project" value="TreeGrafter"/>
</dbReference>
<dbReference type="EMBL" id="JAGRRH010000005">
    <property type="protein sequence ID" value="KAG7370019.1"/>
    <property type="molecule type" value="Genomic_DNA"/>
</dbReference>
<dbReference type="PANTHER" id="PTHR13132">
    <property type="entry name" value="ALPHA- 1,6 -FUCOSYLTRANSFERASE"/>
    <property type="match status" value="1"/>
</dbReference>
<protein>
    <submittedName>
        <fullName evidence="1">Uncharacterized protein</fullName>
    </submittedName>
</protein>